<name>A0A4Q7TTZ2_9MICO</name>
<dbReference type="CDD" id="cd07812">
    <property type="entry name" value="SRPBCC"/>
    <property type="match status" value="1"/>
</dbReference>
<dbReference type="InterPro" id="IPR023393">
    <property type="entry name" value="START-like_dom_sf"/>
</dbReference>
<evidence type="ECO:0000313" key="2">
    <source>
        <dbReference type="Proteomes" id="UP000292408"/>
    </source>
</evidence>
<dbReference type="EMBL" id="SGXT01000011">
    <property type="protein sequence ID" value="RZT63917.1"/>
    <property type="molecule type" value="Genomic_DNA"/>
</dbReference>
<evidence type="ECO:0000313" key="1">
    <source>
        <dbReference type="EMBL" id="RZT63917.1"/>
    </source>
</evidence>
<dbReference type="OrthoDB" id="4483486at2"/>
<dbReference type="Proteomes" id="UP000292408">
    <property type="component" value="Unassembled WGS sequence"/>
</dbReference>
<gene>
    <name evidence="1" type="ORF">EV140_0147</name>
</gene>
<dbReference type="Pfam" id="PF10604">
    <property type="entry name" value="Polyketide_cyc2"/>
    <property type="match status" value="1"/>
</dbReference>
<dbReference type="AlphaFoldDB" id="A0A4Q7TTZ2"/>
<sequence length="161" mass="18388">MATTTRLFRCPPEAVFAVLADGWTYPSWVVGASRMRYVDEEWPEVGSRINHSVGIWPAVIDDETVVVEWDAPKRAVFQAKGWPIGEARIVVETRPHAEGCVVRIHEWAVRGPLQYVPRLLTDPPLDLRNREALRRLAYLAEGQWVNDETEERSDPEERGAK</sequence>
<protein>
    <submittedName>
        <fullName evidence="1">Polyketide cyclase/dehydrase/lipid transport protein</fullName>
    </submittedName>
</protein>
<proteinExistence type="predicted"/>
<organism evidence="1 2">
    <name type="scientific">Microcella alkaliphila</name>
    <dbReference type="NCBI Taxonomy" id="279828"/>
    <lineage>
        <taxon>Bacteria</taxon>
        <taxon>Bacillati</taxon>
        <taxon>Actinomycetota</taxon>
        <taxon>Actinomycetes</taxon>
        <taxon>Micrococcales</taxon>
        <taxon>Microbacteriaceae</taxon>
        <taxon>Microcella</taxon>
    </lineage>
</organism>
<dbReference type="SUPFAM" id="SSF55961">
    <property type="entry name" value="Bet v1-like"/>
    <property type="match status" value="1"/>
</dbReference>
<comment type="caution">
    <text evidence="1">The sequence shown here is derived from an EMBL/GenBank/DDBJ whole genome shotgun (WGS) entry which is preliminary data.</text>
</comment>
<reference evidence="1 2" key="1">
    <citation type="journal article" date="2015" name="Stand. Genomic Sci.">
        <title>Genomic Encyclopedia of Bacterial and Archaeal Type Strains, Phase III: the genomes of soil and plant-associated and newly described type strains.</title>
        <authorList>
            <person name="Whitman W.B."/>
            <person name="Woyke T."/>
            <person name="Klenk H.P."/>
            <person name="Zhou Y."/>
            <person name="Lilburn T.G."/>
            <person name="Beck B.J."/>
            <person name="De Vos P."/>
            <person name="Vandamme P."/>
            <person name="Eisen J.A."/>
            <person name="Garrity G."/>
            <person name="Hugenholtz P."/>
            <person name="Kyrpides N.C."/>
        </authorList>
    </citation>
    <scope>NUCLEOTIDE SEQUENCE [LARGE SCALE GENOMIC DNA]</scope>
    <source>
        <strain evidence="1 2">AC4r</strain>
    </source>
</reference>
<accession>A0A4Q7TTZ2</accession>
<dbReference type="Gene3D" id="3.30.530.20">
    <property type="match status" value="1"/>
</dbReference>
<dbReference type="InterPro" id="IPR019587">
    <property type="entry name" value="Polyketide_cyclase/dehydratase"/>
</dbReference>
<dbReference type="RefSeq" id="WP_130280109.1">
    <property type="nucleotide sequence ID" value="NZ_SGXT01000011.1"/>
</dbReference>
<keyword evidence="2" id="KW-1185">Reference proteome</keyword>